<dbReference type="AlphaFoldDB" id="A0A853KV44"/>
<keyword evidence="1" id="KW-0812">Transmembrane</keyword>
<dbReference type="EMBL" id="JPVZ01000019">
    <property type="protein sequence ID" value="OAZ07661.1"/>
    <property type="molecule type" value="Genomic_DNA"/>
</dbReference>
<evidence type="ECO:0000313" key="3">
    <source>
        <dbReference type="Proteomes" id="UP000094009"/>
    </source>
</evidence>
<keyword evidence="1" id="KW-0472">Membrane</keyword>
<reference evidence="2 3" key="1">
    <citation type="submission" date="2014-07" db="EMBL/GenBank/DDBJ databases">
        <title>Draft genome sequence of Thalassospira tepidiphila 1-1B.</title>
        <authorList>
            <person name="Lai Q."/>
            <person name="Shao Z."/>
        </authorList>
    </citation>
    <scope>NUCLEOTIDE SEQUENCE [LARGE SCALE GENOMIC DNA]</scope>
    <source>
        <strain evidence="2 3">MCCC 1A03514</strain>
    </source>
</reference>
<evidence type="ECO:0000256" key="1">
    <source>
        <dbReference type="SAM" id="Phobius"/>
    </source>
</evidence>
<organism evidence="2 3">
    <name type="scientific">Thalassospira tepidiphila MCCC 1A03514</name>
    <dbReference type="NCBI Taxonomy" id="1177930"/>
    <lineage>
        <taxon>Bacteria</taxon>
        <taxon>Pseudomonadati</taxon>
        <taxon>Pseudomonadota</taxon>
        <taxon>Alphaproteobacteria</taxon>
        <taxon>Rhodospirillales</taxon>
        <taxon>Thalassospiraceae</taxon>
        <taxon>Thalassospira</taxon>
    </lineage>
</organism>
<name>A0A853KV44_9PROT</name>
<dbReference type="Proteomes" id="UP000094009">
    <property type="component" value="Unassembled WGS sequence"/>
</dbReference>
<evidence type="ECO:0000313" key="2">
    <source>
        <dbReference type="EMBL" id="OAZ07661.1"/>
    </source>
</evidence>
<proteinExistence type="predicted"/>
<feature type="transmembrane region" description="Helical" evidence="1">
    <location>
        <begin position="83"/>
        <end position="106"/>
    </location>
</feature>
<accession>A0A853KV44</accession>
<protein>
    <submittedName>
        <fullName evidence="2">Uncharacterized protein</fullName>
    </submittedName>
</protein>
<sequence>MNETLDQLLKMQDLNDQSHAHTKRVLSRISKISETQQSINEEVAVNLQEIHKKLQKVLSSPNLEHSKATEVLRKKHYVPIKPLLICSGVIFGVWVGVSFELLQTIINACAS</sequence>
<comment type="caution">
    <text evidence="2">The sequence shown here is derived from an EMBL/GenBank/DDBJ whole genome shotgun (WGS) entry which is preliminary data.</text>
</comment>
<gene>
    <name evidence="2" type="ORF">TH4_21000</name>
</gene>
<keyword evidence="1" id="KW-1133">Transmembrane helix</keyword>